<dbReference type="SUPFAM" id="SSF55194">
    <property type="entry name" value="Ribosome recycling factor, RRF"/>
    <property type="match status" value="1"/>
</dbReference>
<feature type="domain" description="Ribosome recycling factor" evidence="7">
    <location>
        <begin position="18"/>
        <end position="181"/>
    </location>
</feature>
<dbReference type="FunFam" id="3.30.1360.40:FF:000001">
    <property type="entry name" value="Ribosome-recycling factor"/>
    <property type="match status" value="1"/>
</dbReference>
<dbReference type="PANTHER" id="PTHR20982">
    <property type="entry name" value="RIBOSOME RECYCLING FACTOR"/>
    <property type="match status" value="1"/>
</dbReference>
<evidence type="ECO:0000313" key="9">
    <source>
        <dbReference type="Proteomes" id="UP000008192"/>
    </source>
</evidence>
<dbReference type="Gene3D" id="3.30.1360.40">
    <property type="match status" value="1"/>
</dbReference>
<evidence type="ECO:0000256" key="4">
    <source>
        <dbReference type="ARBA" id="ARBA00022917"/>
    </source>
</evidence>
<organism evidence="8 9">
    <name type="scientific">Treponema pallidum subsp. pertenue (strain Gauthier)</name>
    <dbReference type="NCBI Taxonomy" id="491080"/>
    <lineage>
        <taxon>Bacteria</taxon>
        <taxon>Pseudomonadati</taxon>
        <taxon>Spirochaetota</taxon>
        <taxon>Spirochaetia</taxon>
        <taxon>Spirochaetales</taxon>
        <taxon>Treponemataceae</taxon>
        <taxon>Treponema</taxon>
    </lineage>
</organism>
<dbReference type="SMR" id="A0AAU8PH87"/>
<dbReference type="PANTHER" id="PTHR20982:SF3">
    <property type="entry name" value="MITOCHONDRIAL RIBOSOME RECYCLING FACTOR PSEUDO 1"/>
    <property type="match status" value="1"/>
</dbReference>
<dbReference type="AlphaFoldDB" id="A0AAU8PH87"/>
<name>A0AAU8PH87_TREPG</name>
<evidence type="ECO:0000256" key="6">
    <source>
        <dbReference type="HAMAP-Rule" id="MF_00040"/>
    </source>
</evidence>
<dbReference type="KEGG" id="tpg:TPEGAU_0604"/>
<dbReference type="CDD" id="cd00520">
    <property type="entry name" value="RRF"/>
    <property type="match status" value="1"/>
</dbReference>
<keyword evidence="3 6" id="KW-0963">Cytoplasm</keyword>
<dbReference type="InterPro" id="IPR023584">
    <property type="entry name" value="Ribosome_recyc_fac_dom"/>
</dbReference>
<dbReference type="InterPro" id="IPR036191">
    <property type="entry name" value="RRF_sf"/>
</dbReference>
<comment type="similarity">
    <text evidence="2 6">Belongs to the RRF family.</text>
</comment>
<dbReference type="Proteomes" id="UP000008192">
    <property type="component" value="Chromosome"/>
</dbReference>
<proteinExistence type="inferred from homology"/>
<evidence type="ECO:0000256" key="1">
    <source>
        <dbReference type="ARBA" id="ARBA00004496"/>
    </source>
</evidence>
<evidence type="ECO:0000256" key="5">
    <source>
        <dbReference type="ARBA" id="ARBA00025050"/>
    </source>
</evidence>
<protein>
    <recommendedName>
        <fullName evidence="6">Ribosome-recycling factor</fullName>
        <shortName evidence="6">RRF</shortName>
    </recommendedName>
    <alternativeName>
        <fullName evidence="6">Ribosome-releasing factor</fullName>
    </alternativeName>
</protein>
<dbReference type="Gene3D" id="1.10.132.20">
    <property type="entry name" value="Ribosome-recycling factor"/>
    <property type="match status" value="1"/>
</dbReference>
<dbReference type="Pfam" id="PF01765">
    <property type="entry name" value="RRF"/>
    <property type="match status" value="1"/>
</dbReference>
<evidence type="ECO:0000259" key="7">
    <source>
        <dbReference type="Pfam" id="PF01765"/>
    </source>
</evidence>
<dbReference type="GeneID" id="93876371"/>
<dbReference type="HAMAP" id="MF_00040">
    <property type="entry name" value="RRF"/>
    <property type="match status" value="1"/>
</dbReference>
<dbReference type="GO" id="GO:0005737">
    <property type="term" value="C:cytoplasm"/>
    <property type="evidence" value="ECO:0007669"/>
    <property type="project" value="UniProtKB-SubCell"/>
</dbReference>
<evidence type="ECO:0000256" key="2">
    <source>
        <dbReference type="ARBA" id="ARBA00005912"/>
    </source>
</evidence>
<dbReference type="GO" id="GO:0006415">
    <property type="term" value="P:translational termination"/>
    <property type="evidence" value="ECO:0007669"/>
    <property type="project" value="UniProtKB-UniRule"/>
</dbReference>
<dbReference type="GO" id="GO:0043023">
    <property type="term" value="F:ribosomal large subunit binding"/>
    <property type="evidence" value="ECO:0007669"/>
    <property type="project" value="TreeGrafter"/>
</dbReference>
<keyword evidence="4 6" id="KW-0648">Protein biosynthesis</keyword>
<dbReference type="EMBL" id="CP002376">
    <property type="protein sequence ID" value="AEZ59865.1"/>
    <property type="molecule type" value="Genomic_DNA"/>
</dbReference>
<evidence type="ECO:0000256" key="3">
    <source>
        <dbReference type="ARBA" id="ARBA00022490"/>
    </source>
</evidence>
<sequence>MGIAECYEQKMKKSLSALQEGFNTLRTERATAHLLDQITVDYYQQPTALSQVATVSVPEARLIIIQPWDKTLLADIERAILKSKLSLNPSNDGKVIRLVIPPLTQERRKELVRQARALAEQARVAIRNIRREGIEEAKRGHKEGLLSEDALKAAEEAFQKATDASVADVARYLAEKEKDILEG</sequence>
<accession>A0AAU8PH87</accession>
<dbReference type="RefSeq" id="WP_010882050.1">
    <property type="nucleotide sequence ID" value="NC_016843.1"/>
</dbReference>
<evidence type="ECO:0000313" key="8">
    <source>
        <dbReference type="EMBL" id="AEZ59865.1"/>
    </source>
</evidence>
<dbReference type="FunFam" id="1.10.132.20:FF:000001">
    <property type="entry name" value="Ribosome-recycling factor"/>
    <property type="match status" value="1"/>
</dbReference>
<comment type="subcellular location">
    <subcellularLocation>
        <location evidence="1 6">Cytoplasm</location>
    </subcellularLocation>
</comment>
<reference evidence="9" key="1">
    <citation type="journal article" date="2012" name="PLoS Negl. Trop. Dis.">
        <title>Whole genome sequences of three Treponema pallidum ssp. pertenue strains: yaws and syphilis treponemes differ in less than 0.2% of the genome sequence.</title>
        <authorList>
            <person name="Cejkova D."/>
            <person name="Zobanikova M."/>
            <person name="Chen L."/>
            <person name="Pospisilova P."/>
            <person name="Strouhal M."/>
            <person name="Qin X."/>
            <person name="Mikalova L."/>
            <person name="Norris S.J."/>
            <person name="Muzny D.M."/>
            <person name="Gibbs R.A."/>
            <person name="Fulton L.L."/>
            <person name="Sodergren E."/>
            <person name="Weinstock G.M."/>
            <person name="Smajs D."/>
        </authorList>
    </citation>
    <scope>NUCLEOTIDE SEQUENCE [LARGE SCALE GENOMIC DNA]</scope>
    <source>
        <strain evidence="9">Gauthier</strain>
    </source>
</reference>
<gene>
    <name evidence="6 8" type="primary">frr</name>
    <name evidence="8" type="ordered locus">TPEGAU_0604</name>
</gene>
<dbReference type="InterPro" id="IPR002661">
    <property type="entry name" value="Ribosome_recyc_fac"/>
</dbReference>
<dbReference type="NCBIfam" id="TIGR00496">
    <property type="entry name" value="frr"/>
    <property type="match status" value="1"/>
</dbReference>
<comment type="function">
    <text evidence="5 6">Responsible for the release of ribosomes from messenger RNA at the termination of protein biosynthesis. May increase the efficiency of translation by recycling ribosomes from one round of translation to another.</text>
</comment>